<accession>A0A6I4T9U6</accession>
<evidence type="ECO:0000256" key="4">
    <source>
        <dbReference type="ARBA" id="ARBA00022729"/>
    </source>
</evidence>
<comment type="similarity">
    <text evidence="1">Belongs to the bacterial solute-binding protein ModA family.</text>
</comment>
<dbReference type="GO" id="GO:0015689">
    <property type="term" value="P:molybdate ion transport"/>
    <property type="evidence" value="ECO:0007669"/>
    <property type="project" value="InterPro"/>
</dbReference>
<evidence type="ECO:0000256" key="6">
    <source>
        <dbReference type="PIRSR" id="PIRSR004846-1"/>
    </source>
</evidence>
<gene>
    <name evidence="7" type="primary">modA</name>
    <name evidence="7" type="ORF">GRI91_12810</name>
</gene>
<proteinExistence type="inferred from homology"/>
<keyword evidence="3 6" id="KW-0479">Metal-binding</keyword>
<dbReference type="AlphaFoldDB" id="A0A6I4T9U6"/>
<keyword evidence="8" id="KW-1185">Reference proteome</keyword>
<dbReference type="SUPFAM" id="SSF53850">
    <property type="entry name" value="Periplasmic binding protein-like II"/>
    <property type="match status" value="1"/>
</dbReference>
<dbReference type="Proteomes" id="UP000438476">
    <property type="component" value="Unassembled WGS sequence"/>
</dbReference>
<dbReference type="InterPro" id="IPR050682">
    <property type="entry name" value="ModA/WtpA"/>
</dbReference>
<dbReference type="GO" id="GO:1901359">
    <property type="term" value="F:tungstate binding"/>
    <property type="evidence" value="ECO:0007669"/>
    <property type="project" value="UniProtKB-ARBA"/>
</dbReference>
<dbReference type="PANTHER" id="PTHR30632">
    <property type="entry name" value="MOLYBDATE-BINDING PERIPLASMIC PROTEIN"/>
    <property type="match status" value="1"/>
</dbReference>
<evidence type="ECO:0000256" key="2">
    <source>
        <dbReference type="ARBA" id="ARBA00022505"/>
    </source>
</evidence>
<feature type="binding site" evidence="6">
    <location>
        <position position="49"/>
    </location>
    <ligand>
        <name>molybdate</name>
        <dbReference type="ChEBI" id="CHEBI:36264"/>
    </ligand>
</feature>
<sequence>MTSPPSHQAHRTWQARALTLIFTLFALGLAACSRAPSPDEGPLVLAASSMQEAMLDAAEQWHDSGHPKPVVAFAASSSLARQLLHGAPADLFISANQDWMDSVEPAGLLRAGSRANLVGNEIVLIAPKGQNQAINLSDSSSFTAALGDRGRLAMADPQAVPAGRYGKASLENLGLWPDLSDRIAPADNVRAALGLVESGETPLGIVYATDAAAASDRVTIIARFPETSHPPIRYPLAVLAGSAHSDAMDFRDFLLSPQGQAIFVKHGFSAGRAE</sequence>
<name>A0A6I4T9U6_9SPHN</name>
<dbReference type="PIRSF" id="PIRSF004846">
    <property type="entry name" value="ModA"/>
    <property type="match status" value="1"/>
</dbReference>
<evidence type="ECO:0000256" key="5">
    <source>
        <dbReference type="ARBA" id="ARBA00062515"/>
    </source>
</evidence>
<dbReference type="EMBL" id="WTYT01000005">
    <property type="protein sequence ID" value="MXO66640.1"/>
    <property type="molecule type" value="Genomic_DNA"/>
</dbReference>
<evidence type="ECO:0000256" key="1">
    <source>
        <dbReference type="ARBA" id="ARBA00009175"/>
    </source>
</evidence>
<feature type="binding site" evidence="6">
    <location>
        <position position="189"/>
    </location>
    <ligand>
        <name>molybdate</name>
        <dbReference type="ChEBI" id="CHEBI:36264"/>
    </ligand>
</feature>
<comment type="subunit">
    <text evidence="5">The complex is composed of two ATP-binding proteins (ModC), two transmembrane proteins (ModB) and a solute-binding protein (ModA).</text>
</comment>
<dbReference type="Pfam" id="PF13531">
    <property type="entry name" value="SBP_bac_11"/>
    <property type="match status" value="1"/>
</dbReference>
<organism evidence="7 8">
    <name type="scientific">Altericroceibacterium endophyticum</name>
    <dbReference type="NCBI Taxonomy" id="1808508"/>
    <lineage>
        <taxon>Bacteria</taxon>
        <taxon>Pseudomonadati</taxon>
        <taxon>Pseudomonadota</taxon>
        <taxon>Alphaproteobacteria</taxon>
        <taxon>Sphingomonadales</taxon>
        <taxon>Erythrobacteraceae</taxon>
        <taxon>Altericroceibacterium</taxon>
    </lineage>
</organism>
<dbReference type="OrthoDB" id="9785015at2"/>
<feature type="binding site" evidence="6">
    <location>
        <position position="207"/>
    </location>
    <ligand>
        <name>molybdate</name>
        <dbReference type="ChEBI" id="CHEBI:36264"/>
    </ligand>
</feature>
<reference evidence="7 8" key="1">
    <citation type="submission" date="2019-12" db="EMBL/GenBank/DDBJ databases">
        <title>Genomic-based taxomic classification of the family Erythrobacteraceae.</title>
        <authorList>
            <person name="Xu L."/>
        </authorList>
    </citation>
    <scope>NUCLEOTIDE SEQUENCE [LARGE SCALE GENOMIC DNA]</scope>
    <source>
        <strain evidence="7 8">LMG 29518</strain>
    </source>
</reference>
<keyword evidence="2 6" id="KW-0500">Molybdenum</keyword>
<dbReference type="GO" id="GO:0030288">
    <property type="term" value="C:outer membrane-bounded periplasmic space"/>
    <property type="evidence" value="ECO:0007669"/>
    <property type="project" value="TreeGrafter"/>
</dbReference>
<feature type="binding site" evidence="6">
    <location>
        <position position="76"/>
    </location>
    <ligand>
        <name>molybdate</name>
        <dbReference type="ChEBI" id="CHEBI:36264"/>
    </ligand>
</feature>
<dbReference type="FunFam" id="3.40.190.10:FF:000035">
    <property type="entry name" value="Molybdate ABC transporter substrate-binding protein"/>
    <property type="match status" value="1"/>
</dbReference>
<dbReference type="PANTHER" id="PTHR30632:SF17">
    <property type="entry name" value="MOLYBDATE-BINDING PROTEIN MODA"/>
    <property type="match status" value="1"/>
</dbReference>
<dbReference type="Gene3D" id="3.40.190.10">
    <property type="entry name" value="Periplasmic binding protein-like II"/>
    <property type="match status" value="2"/>
</dbReference>
<evidence type="ECO:0000256" key="3">
    <source>
        <dbReference type="ARBA" id="ARBA00022723"/>
    </source>
</evidence>
<dbReference type="InterPro" id="IPR005950">
    <property type="entry name" value="ModA"/>
</dbReference>
<dbReference type="GO" id="GO:0030973">
    <property type="term" value="F:molybdate ion binding"/>
    <property type="evidence" value="ECO:0007669"/>
    <property type="project" value="TreeGrafter"/>
</dbReference>
<dbReference type="NCBIfam" id="TIGR01256">
    <property type="entry name" value="modA"/>
    <property type="match status" value="1"/>
</dbReference>
<feature type="binding site" evidence="6">
    <location>
        <position position="162"/>
    </location>
    <ligand>
        <name>molybdate</name>
        <dbReference type="ChEBI" id="CHEBI:36264"/>
    </ligand>
</feature>
<comment type="caution">
    <text evidence="7">The sequence shown here is derived from an EMBL/GenBank/DDBJ whole genome shotgun (WGS) entry which is preliminary data.</text>
</comment>
<dbReference type="GO" id="GO:0046872">
    <property type="term" value="F:metal ion binding"/>
    <property type="evidence" value="ECO:0007669"/>
    <property type="project" value="UniProtKB-KW"/>
</dbReference>
<protein>
    <submittedName>
        <fullName evidence="7">Molybdate ABC transporter substrate-binding protein</fullName>
    </submittedName>
</protein>
<keyword evidence="4" id="KW-0732">Signal</keyword>
<dbReference type="RefSeq" id="WP_160737070.1">
    <property type="nucleotide sequence ID" value="NZ_WTYT01000005.1"/>
</dbReference>
<evidence type="ECO:0000313" key="8">
    <source>
        <dbReference type="Proteomes" id="UP000438476"/>
    </source>
</evidence>
<evidence type="ECO:0000313" key="7">
    <source>
        <dbReference type="EMBL" id="MXO66640.1"/>
    </source>
</evidence>